<feature type="transmembrane region" description="Helical" evidence="9">
    <location>
        <begin position="189"/>
        <end position="211"/>
    </location>
</feature>
<dbReference type="SUPFAM" id="SSF81338">
    <property type="entry name" value="Aquaporin-like"/>
    <property type="match status" value="1"/>
</dbReference>
<reference evidence="10 11" key="1">
    <citation type="journal article" date="2017" name="Nat. Ecol. Evol.">
        <title>Scallop genome provides insights into evolution of bilaterian karyotype and development.</title>
        <authorList>
            <person name="Wang S."/>
            <person name="Zhang J."/>
            <person name="Jiao W."/>
            <person name="Li J."/>
            <person name="Xun X."/>
            <person name="Sun Y."/>
            <person name="Guo X."/>
            <person name="Huan P."/>
            <person name="Dong B."/>
            <person name="Zhang L."/>
            <person name="Hu X."/>
            <person name="Sun X."/>
            <person name="Wang J."/>
            <person name="Zhao C."/>
            <person name="Wang Y."/>
            <person name="Wang D."/>
            <person name="Huang X."/>
            <person name="Wang R."/>
            <person name="Lv J."/>
            <person name="Li Y."/>
            <person name="Zhang Z."/>
            <person name="Liu B."/>
            <person name="Lu W."/>
            <person name="Hui Y."/>
            <person name="Liang J."/>
            <person name="Zhou Z."/>
            <person name="Hou R."/>
            <person name="Li X."/>
            <person name="Liu Y."/>
            <person name="Li H."/>
            <person name="Ning X."/>
            <person name="Lin Y."/>
            <person name="Zhao L."/>
            <person name="Xing Q."/>
            <person name="Dou J."/>
            <person name="Li Y."/>
            <person name="Mao J."/>
            <person name="Guo H."/>
            <person name="Dou H."/>
            <person name="Li T."/>
            <person name="Mu C."/>
            <person name="Jiang W."/>
            <person name="Fu Q."/>
            <person name="Fu X."/>
            <person name="Miao Y."/>
            <person name="Liu J."/>
            <person name="Yu Q."/>
            <person name="Li R."/>
            <person name="Liao H."/>
            <person name="Li X."/>
            <person name="Kong Y."/>
            <person name="Jiang Z."/>
            <person name="Chourrout D."/>
            <person name="Li R."/>
            <person name="Bao Z."/>
        </authorList>
    </citation>
    <scope>NUCLEOTIDE SEQUENCE [LARGE SCALE GENOMIC DNA]</scope>
    <source>
        <strain evidence="10 11">PY_sf001</strain>
    </source>
</reference>
<evidence type="ECO:0000256" key="3">
    <source>
        <dbReference type="ARBA" id="ARBA00022448"/>
    </source>
</evidence>
<evidence type="ECO:0000256" key="1">
    <source>
        <dbReference type="ARBA" id="ARBA00004651"/>
    </source>
</evidence>
<protein>
    <submittedName>
        <fullName evidence="10">Aquaporin-1</fullName>
    </submittedName>
</protein>
<comment type="subcellular location">
    <subcellularLocation>
        <location evidence="1">Cell membrane</location>
        <topology evidence="1">Multi-pass membrane protein</topology>
    </subcellularLocation>
</comment>
<keyword evidence="5 8" id="KW-0812">Transmembrane</keyword>
<accession>A0A210Q8U4</accession>
<dbReference type="Gene3D" id="1.20.1080.10">
    <property type="entry name" value="Glycerol uptake facilitator protein"/>
    <property type="match status" value="1"/>
</dbReference>
<dbReference type="PRINTS" id="PR00783">
    <property type="entry name" value="MINTRINSICP"/>
</dbReference>
<dbReference type="OrthoDB" id="3222at2759"/>
<evidence type="ECO:0000256" key="5">
    <source>
        <dbReference type="ARBA" id="ARBA00022692"/>
    </source>
</evidence>
<evidence type="ECO:0000256" key="9">
    <source>
        <dbReference type="SAM" id="Phobius"/>
    </source>
</evidence>
<evidence type="ECO:0000313" key="11">
    <source>
        <dbReference type="Proteomes" id="UP000242188"/>
    </source>
</evidence>
<dbReference type="InterPro" id="IPR022357">
    <property type="entry name" value="MIP_CS"/>
</dbReference>
<dbReference type="InterPro" id="IPR034294">
    <property type="entry name" value="Aquaporin_transptr"/>
</dbReference>
<proteinExistence type="inferred from homology"/>
<feature type="transmembrane region" description="Helical" evidence="9">
    <location>
        <begin position="76"/>
        <end position="95"/>
    </location>
</feature>
<evidence type="ECO:0000313" key="10">
    <source>
        <dbReference type="EMBL" id="OWF45172.1"/>
    </source>
</evidence>
<evidence type="ECO:0000256" key="2">
    <source>
        <dbReference type="ARBA" id="ARBA00006175"/>
    </source>
</evidence>
<feature type="transmembrane region" description="Helical" evidence="9">
    <location>
        <begin position="231"/>
        <end position="251"/>
    </location>
</feature>
<dbReference type="Pfam" id="PF00230">
    <property type="entry name" value="MIP"/>
    <property type="match status" value="1"/>
</dbReference>
<dbReference type="EMBL" id="NEDP02004556">
    <property type="protein sequence ID" value="OWF45172.1"/>
    <property type="molecule type" value="Genomic_DNA"/>
</dbReference>
<keyword evidence="11" id="KW-1185">Reference proteome</keyword>
<dbReference type="PROSITE" id="PS00221">
    <property type="entry name" value="MIP"/>
    <property type="match status" value="1"/>
</dbReference>
<dbReference type="STRING" id="6573.A0A210Q8U4"/>
<keyword evidence="3 8" id="KW-0813">Transport</keyword>
<comment type="similarity">
    <text evidence="2 8">Belongs to the MIP/aquaporin (TC 1.A.8) family.</text>
</comment>
<dbReference type="PANTHER" id="PTHR19139:SF199">
    <property type="entry name" value="MIP17260P"/>
    <property type="match status" value="1"/>
</dbReference>
<dbReference type="InterPro" id="IPR000425">
    <property type="entry name" value="MIP"/>
</dbReference>
<keyword evidence="4" id="KW-1003">Cell membrane</keyword>
<feature type="transmembrane region" description="Helical" evidence="9">
    <location>
        <begin position="40"/>
        <end position="64"/>
    </location>
</feature>
<sequence>MEAYMHYVSSKIADIRSPTEPETKPLQFGELKLWPFWRAVLAEFVGTMLFVFLGCMSAIGLQVYAPPGHDPVKISFAFGLSIMAMIQMFGHVSGGHFNPAVSVGMAVGNIITPVRALMYTLAQTGGAIIGGFILKGVSPDAVHSNLGLTQLDSNITTGQGVGVEIILTFTLVYTIIATTDSNRVDFGSVSVKIGLTVATLHLSGIHFTGASMNPSRSLGSAIASNNFTDQWVYWVGPLIGGSLAALTYKFLFNPYKGAITMEEAVQRLGKDIF</sequence>
<evidence type="ECO:0000256" key="6">
    <source>
        <dbReference type="ARBA" id="ARBA00022989"/>
    </source>
</evidence>
<dbReference type="GO" id="GO:0015250">
    <property type="term" value="F:water channel activity"/>
    <property type="evidence" value="ECO:0007669"/>
    <property type="project" value="TreeGrafter"/>
</dbReference>
<name>A0A210Q8U4_MIZYE</name>
<dbReference type="NCBIfam" id="TIGR00861">
    <property type="entry name" value="MIP"/>
    <property type="match status" value="1"/>
</dbReference>
<dbReference type="CDD" id="cd00333">
    <property type="entry name" value="MIP"/>
    <property type="match status" value="1"/>
</dbReference>
<dbReference type="InterPro" id="IPR023271">
    <property type="entry name" value="Aquaporin-like"/>
</dbReference>
<feature type="transmembrane region" description="Helical" evidence="9">
    <location>
        <begin position="157"/>
        <end position="177"/>
    </location>
</feature>
<evidence type="ECO:0000256" key="7">
    <source>
        <dbReference type="ARBA" id="ARBA00023136"/>
    </source>
</evidence>
<evidence type="ECO:0000256" key="4">
    <source>
        <dbReference type="ARBA" id="ARBA00022475"/>
    </source>
</evidence>
<dbReference type="PANTHER" id="PTHR19139">
    <property type="entry name" value="AQUAPORIN TRANSPORTER"/>
    <property type="match status" value="1"/>
</dbReference>
<dbReference type="Proteomes" id="UP000242188">
    <property type="component" value="Unassembled WGS sequence"/>
</dbReference>
<comment type="caution">
    <text evidence="10">The sequence shown here is derived from an EMBL/GenBank/DDBJ whole genome shotgun (WGS) entry which is preliminary data.</text>
</comment>
<keyword evidence="7 9" id="KW-0472">Membrane</keyword>
<gene>
    <name evidence="10" type="ORF">KP79_PYT23622</name>
</gene>
<feature type="transmembrane region" description="Helical" evidence="9">
    <location>
        <begin position="116"/>
        <end position="137"/>
    </location>
</feature>
<evidence type="ECO:0000256" key="8">
    <source>
        <dbReference type="RuleBase" id="RU000477"/>
    </source>
</evidence>
<keyword evidence="6 9" id="KW-1133">Transmembrane helix</keyword>
<dbReference type="GO" id="GO:0005886">
    <property type="term" value="C:plasma membrane"/>
    <property type="evidence" value="ECO:0007669"/>
    <property type="project" value="UniProtKB-SubCell"/>
</dbReference>
<organism evidence="10 11">
    <name type="scientific">Mizuhopecten yessoensis</name>
    <name type="common">Japanese scallop</name>
    <name type="synonym">Patinopecten yessoensis</name>
    <dbReference type="NCBI Taxonomy" id="6573"/>
    <lineage>
        <taxon>Eukaryota</taxon>
        <taxon>Metazoa</taxon>
        <taxon>Spiralia</taxon>
        <taxon>Lophotrochozoa</taxon>
        <taxon>Mollusca</taxon>
        <taxon>Bivalvia</taxon>
        <taxon>Autobranchia</taxon>
        <taxon>Pteriomorphia</taxon>
        <taxon>Pectinida</taxon>
        <taxon>Pectinoidea</taxon>
        <taxon>Pectinidae</taxon>
        <taxon>Mizuhopecten</taxon>
    </lineage>
</organism>
<dbReference type="AlphaFoldDB" id="A0A210Q8U4"/>